<evidence type="ECO:0000313" key="1">
    <source>
        <dbReference type="EnsemblPlants" id="cds.evm.model.02.2114"/>
    </source>
</evidence>
<dbReference type="EnsemblPlants" id="evm.model.02.2114">
    <property type="protein sequence ID" value="cds.evm.model.02.2114"/>
    <property type="gene ID" value="evm.TU.02.2114"/>
</dbReference>
<dbReference type="Proteomes" id="UP000596661">
    <property type="component" value="Chromosome 2"/>
</dbReference>
<dbReference type="AlphaFoldDB" id="A0A803NWF4"/>
<proteinExistence type="predicted"/>
<reference evidence="1" key="1">
    <citation type="submission" date="2018-11" db="EMBL/GenBank/DDBJ databases">
        <authorList>
            <person name="Grassa J C."/>
        </authorList>
    </citation>
    <scope>NUCLEOTIDE SEQUENCE [LARGE SCALE GENOMIC DNA]</scope>
</reference>
<reference evidence="1" key="2">
    <citation type="submission" date="2021-03" db="UniProtKB">
        <authorList>
            <consortium name="EnsemblPlants"/>
        </authorList>
    </citation>
    <scope>IDENTIFICATION</scope>
</reference>
<accession>A0A803NWF4</accession>
<keyword evidence="2" id="KW-1185">Reference proteome</keyword>
<name>A0A803NWF4_CANSA</name>
<protein>
    <submittedName>
        <fullName evidence="1">Uncharacterized protein</fullName>
    </submittedName>
</protein>
<evidence type="ECO:0000313" key="2">
    <source>
        <dbReference type="Proteomes" id="UP000596661"/>
    </source>
</evidence>
<organism evidence="1 2">
    <name type="scientific">Cannabis sativa</name>
    <name type="common">Hemp</name>
    <name type="synonym">Marijuana</name>
    <dbReference type="NCBI Taxonomy" id="3483"/>
    <lineage>
        <taxon>Eukaryota</taxon>
        <taxon>Viridiplantae</taxon>
        <taxon>Streptophyta</taxon>
        <taxon>Embryophyta</taxon>
        <taxon>Tracheophyta</taxon>
        <taxon>Spermatophyta</taxon>
        <taxon>Magnoliopsida</taxon>
        <taxon>eudicotyledons</taxon>
        <taxon>Gunneridae</taxon>
        <taxon>Pentapetalae</taxon>
        <taxon>rosids</taxon>
        <taxon>fabids</taxon>
        <taxon>Rosales</taxon>
        <taxon>Cannabaceae</taxon>
        <taxon>Cannabis</taxon>
    </lineage>
</organism>
<dbReference type="EMBL" id="UZAU01000234">
    <property type="status" value="NOT_ANNOTATED_CDS"/>
    <property type="molecule type" value="Genomic_DNA"/>
</dbReference>
<sequence>MILDSNLCTLLTILINYCRKALLDGNLMKAQVGGIHERRVATMLLKSHQNGMRSGITSAASDVKTKRYGIEHKENFSGEGDEYIYHSKDTPSIRTEELDKVPALATNQVNFHGIVPERDAQFSLQYNNME</sequence>
<dbReference type="Gramene" id="evm.model.02.2114">
    <property type="protein sequence ID" value="cds.evm.model.02.2114"/>
    <property type="gene ID" value="evm.TU.02.2114"/>
</dbReference>